<proteinExistence type="predicted"/>
<gene>
    <name evidence="1" type="ORF">M9H77_31676</name>
</gene>
<sequence>MKSQEKMDETMMLMGGIVSDYWGSVGDENDRKIAQNLKGLAIELKELGRKKYSDLSCKINHLERELQRLMEEQIRGREMKSLTMFMENQILIHHNGGTSGSPHSNFEPIKKQLLDNVARIKLSYHDLELLHDNIFFGHIVDTFSSTCASTGSKIHIFLGFFVESGYFERVHWFPCSLSGFFHANLKGKFIENCDYVLSFLYASMKNFNGFIPSIQFLCLVIPSNVTLILQIFERQYLRTNPFKRGENQDMRKSLEDVYKPTKLLMIHVLRKEQLMKQVGGTNIEVLGKIGLAVDSRPYNYRPQ</sequence>
<name>A0ACC0A142_CATRO</name>
<organism evidence="1 2">
    <name type="scientific">Catharanthus roseus</name>
    <name type="common">Madagascar periwinkle</name>
    <name type="synonym">Vinca rosea</name>
    <dbReference type="NCBI Taxonomy" id="4058"/>
    <lineage>
        <taxon>Eukaryota</taxon>
        <taxon>Viridiplantae</taxon>
        <taxon>Streptophyta</taxon>
        <taxon>Embryophyta</taxon>
        <taxon>Tracheophyta</taxon>
        <taxon>Spermatophyta</taxon>
        <taxon>Magnoliopsida</taxon>
        <taxon>eudicotyledons</taxon>
        <taxon>Gunneridae</taxon>
        <taxon>Pentapetalae</taxon>
        <taxon>asterids</taxon>
        <taxon>lamiids</taxon>
        <taxon>Gentianales</taxon>
        <taxon>Apocynaceae</taxon>
        <taxon>Rauvolfioideae</taxon>
        <taxon>Vinceae</taxon>
        <taxon>Catharanthinae</taxon>
        <taxon>Catharanthus</taxon>
    </lineage>
</organism>
<evidence type="ECO:0000313" key="2">
    <source>
        <dbReference type="Proteomes" id="UP001060085"/>
    </source>
</evidence>
<dbReference type="EMBL" id="CM044707">
    <property type="protein sequence ID" value="KAI5654489.1"/>
    <property type="molecule type" value="Genomic_DNA"/>
</dbReference>
<protein>
    <submittedName>
        <fullName evidence="1">Uncharacterized protein</fullName>
    </submittedName>
</protein>
<accession>A0ACC0A142</accession>
<evidence type="ECO:0000313" key="1">
    <source>
        <dbReference type="EMBL" id="KAI5654489.1"/>
    </source>
</evidence>
<dbReference type="Proteomes" id="UP001060085">
    <property type="component" value="Linkage Group LG07"/>
</dbReference>
<keyword evidence="2" id="KW-1185">Reference proteome</keyword>
<comment type="caution">
    <text evidence="1">The sequence shown here is derived from an EMBL/GenBank/DDBJ whole genome shotgun (WGS) entry which is preliminary data.</text>
</comment>
<reference evidence="2" key="1">
    <citation type="journal article" date="2023" name="Nat. Plants">
        <title>Single-cell RNA sequencing provides a high-resolution roadmap for understanding the multicellular compartmentation of specialized metabolism.</title>
        <authorList>
            <person name="Sun S."/>
            <person name="Shen X."/>
            <person name="Li Y."/>
            <person name="Li Y."/>
            <person name="Wang S."/>
            <person name="Li R."/>
            <person name="Zhang H."/>
            <person name="Shen G."/>
            <person name="Guo B."/>
            <person name="Wei J."/>
            <person name="Xu J."/>
            <person name="St-Pierre B."/>
            <person name="Chen S."/>
            <person name="Sun C."/>
        </authorList>
    </citation>
    <scope>NUCLEOTIDE SEQUENCE [LARGE SCALE GENOMIC DNA]</scope>
</reference>